<dbReference type="GO" id="GO:0035673">
    <property type="term" value="F:oligopeptide transmembrane transporter activity"/>
    <property type="evidence" value="ECO:0007669"/>
    <property type="project" value="InterPro"/>
</dbReference>
<feature type="compositionally biased region" description="Pro residues" evidence="9">
    <location>
        <begin position="95"/>
        <end position="104"/>
    </location>
</feature>
<evidence type="ECO:0000313" key="11">
    <source>
        <dbReference type="EMBL" id="EST05900.1"/>
    </source>
</evidence>
<dbReference type="OMA" id="PLITWYT"/>
<feature type="compositionally biased region" description="Polar residues" evidence="9">
    <location>
        <begin position="193"/>
        <end position="217"/>
    </location>
</feature>
<gene>
    <name evidence="11" type="ORF">PSEUBRA_SCAF4g05032</name>
</gene>
<dbReference type="HOGENOM" id="CLU_004965_2_1_1"/>
<evidence type="ECO:0000256" key="3">
    <source>
        <dbReference type="ARBA" id="ARBA00022448"/>
    </source>
</evidence>
<feature type="transmembrane region" description="Helical" evidence="10">
    <location>
        <begin position="296"/>
        <end position="315"/>
    </location>
</feature>
<feature type="transmembrane region" description="Helical" evidence="10">
    <location>
        <begin position="451"/>
        <end position="473"/>
    </location>
</feature>
<dbReference type="GeneID" id="27421106"/>
<feature type="compositionally biased region" description="Gly residues" evidence="9">
    <location>
        <begin position="172"/>
        <end position="183"/>
    </location>
</feature>
<keyword evidence="4 10" id="KW-0812">Transmembrane</keyword>
<sequence>MTRPKTATLRPSTSGGRIDPTVGQTASRAPQNEQTPTTDDKEILYSSSDSTYEGDSDDNDRDQQHHQATDEDDDVFAFAPPGLGIPAIQVVPAPSSLPAPPPPAFSNIEHPAEDQRKSILCDDQQNAAVNDGRANLVHVQEPTHEAPDAVEQQTNRPIQRSTSIKWGPSTHEGGGGVGDGSGSGKHRDLPGSPASSTWHDGAACSNQAGTTTPTSDSADLLRMRSQPFSRRVELELEEEEDSPYPEVRASVSNVDDPSMPAITFRSIVFGLTLSAFASAVNTFLSQRNPPMQIAGIIIQILVHPIGMLLAKVLPIRSFRIKLPKLRRDRSGKRRTTSHTWSVNPGPWNIKEHTVVMVATTTGLNPSYSLSLLLAQDLPLFWDDRRPFLYGFLSISATQLIGLALTGFVRQVLVEPASMVWPQNLAVSTVLNTLHADEDSIPRRGQRQMSRLAFFNLVSLVAFVVYLFPGYLAISLSVFNWVCWIWPNNVPVNVVFGTASGLGASVLTFDWTQVTYLSSPLVAPWWAQVNLFAGFVAGIWIAAPILYFTNALHTAYLPILSGASFDRFGQHYNVTLVSPDRHTLLEEAYEGYSQVYISAGLIVTYFGGFAAITTTIVHTALYHGRFVWGRMRSNRGLPDDVHARLMRRYAGVPLLWHAVLLIAGLAMSVCLATAYGTGLPIWALCLAILIPIIYIIPLGFIFATSGYPPGVNLVSELLASWVLPGRPLPVMMFKAIGQQTLSFALLFAQDQKLAHYMKVAPQPIFLVQVLSILVNSVVQMLTKNFMRDHIVDLCDPDQPQYFTCPGVNLFYTASVLWGAIGVERSFGPTSPYRPLFFGLLVGAVVPVVTWFASRKLKWSWTKLIATPIFFGGMSMAPPASGINFTSAIVVGFVFQYWMRRHRVGWWARYNFVLAGALDFGTLLSCMMIYFVLQLPKDGALELEWWGNTVFMDTADANEVPLLQVPDEGFAPAPGAA</sequence>
<feature type="transmembrane region" description="Helical" evidence="10">
    <location>
        <begin position="800"/>
        <end position="819"/>
    </location>
</feature>
<dbReference type="GO" id="GO:0015031">
    <property type="term" value="P:protein transport"/>
    <property type="evidence" value="ECO:0007669"/>
    <property type="project" value="UniProtKB-KW"/>
</dbReference>
<keyword evidence="3" id="KW-0813">Transport</keyword>
<evidence type="ECO:0000256" key="2">
    <source>
        <dbReference type="ARBA" id="ARBA00008807"/>
    </source>
</evidence>
<evidence type="ECO:0000256" key="6">
    <source>
        <dbReference type="ARBA" id="ARBA00022927"/>
    </source>
</evidence>
<proteinExistence type="inferred from homology"/>
<feature type="compositionally biased region" description="Polar residues" evidence="9">
    <location>
        <begin position="22"/>
        <end position="37"/>
    </location>
</feature>
<dbReference type="Proteomes" id="UP000019377">
    <property type="component" value="Unassembled WGS sequence"/>
</dbReference>
<evidence type="ECO:0000313" key="12">
    <source>
        <dbReference type="Proteomes" id="UP000019377"/>
    </source>
</evidence>
<reference evidence="12" key="1">
    <citation type="journal article" date="2013" name="Genome Announc.">
        <title>Draft genome sequence of Pseudozyma brasiliensis sp. nov. strain GHG001, a high producer of endo-1,4-xylanase isolated from an insect pest of sugarcane.</title>
        <authorList>
            <person name="Oliveira J.V.D.C."/>
            <person name="dos Santos R.A.C."/>
            <person name="Borges T.A."/>
            <person name="Riano-Pachon D.M."/>
            <person name="Goldman G.H."/>
        </authorList>
    </citation>
    <scope>NUCLEOTIDE SEQUENCE [LARGE SCALE GENOMIC DNA]</scope>
    <source>
        <strain evidence="12">GHG001</strain>
    </source>
</reference>
<name>V5ELG7_KALBG</name>
<dbReference type="EMBL" id="KI545884">
    <property type="protein sequence ID" value="EST05900.1"/>
    <property type="molecule type" value="Genomic_DNA"/>
</dbReference>
<dbReference type="eggNOG" id="KOG2262">
    <property type="taxonomic scope" value="Eukaryota"/>
</dbReference>
<evidence type="ECO:0000256" key="1">
    <source>
        <dbReference type="ARBA" id="ARBA00004141"/>
    </source>
</evidence>
<feature type="transmembrane region" description="Helical" evidence="10">
    <location>
        <begin position="653"/>
        <end position="674"/>
    </location>
</feature>
<feature type="transmembrane region" description="Helical" evidence="10">
    <location>
        <begin position="909"/>
        <end position="931"/>
    </location>
</feature>
<feature type="compositionally biased region" description="Basic and acidic residues" evidence="9">
    <location>
        <begin position="110"/>
        <end position="120"/>
    </location>
</feature>
<dbReference type="Pfam" id="PF03169">
    <property type="entry name" value="OPT"/>
    <property type="match status" value="1"/>
</dbReference>
<feature type="compositionally biased region" description="Polar residues" evidence="9">
    <location>
        <begin position="151"/>
        <end position="164"/>
    </location>
</feature>
<keyword evidence="7 10" id="KW-1133">Transmembrane helix</keyword>
<dbReference type="PANTHER" id="PTHR22601">
    <property type="entry name" value="ISP4 LIKE PROTEIN"/>
    <property type="match status" value="1"/>
</dbReference>
<dbReference type="GO" id="GO:0016020">
    <property type="term" value="C:membrane"/>
    <property type="evidence" value="ECO:0007669"/>
    <property type="project" value="UniProtKB-SubCell"/>
</dbReference>
<feature type="transmembrane region" description="Helical" evidence="10">
    <location>
        <begin position="759"/>
        <end position="780"/>
    </location>
</feature>
<feature type="transmembrane region" description="Helical" evidence="10">
    <location>
        <begin position="262"/>
        <end position="284"/>
    </location>
</feature>
<dbReference type="NCBIfam" id="TIGR00727">
    <property type="entry name" value="ISP4_OPT"/>
    <property type="match status" value="1"/>
</dbReference>
<evidence type="ECO:0000256" key="9">
    <source>
        <dbReference type="SAM" id="MobiDB-lite"/>
    </source>
</evidence>
<feature type="transmembrane region" description="Helical" evidence="10">
    <location>
        <begin position="881"/>
        <end position="897"/>
    </location>
</feature>
<feature type="region of interest" description="Disordered" evidence="9">
    <location>
        <begin position="1"/>
        <end position="218"/>
    </location>
</feature>
<protein>
    <recommendedName>
        <fullName evidence="13">Sexual differentiation process protein ISP4</fullName>
    </recommendedName>
</protein>
<dbReference type="NCBIfam" id="TIGR00728">
    <property type="entry name" value="OPT_sfam"/>
    <property type="match status" value="1"/>
</dbReference>
<dbReference type="RefSeq" id="XP_016290889.1">
    <property type="nucleotide sequence ID" value="XM_016438413.1"/>
</dbReference>
<keyword evidence="6" id="KW-0653">Protein transport</keyword>
<keyword evidence="5" id="KW-0571">Peptide transport</keyword>
<dbReference type="InterPro" id="IPR004648">
    <property type="entry name" value="Oligpept_transpt"/>
</dbReference>
<dbReference type="InterPro" id="IPR004813">
    <property type="entry name" value="OPT"/>
</dbReference>
<dbReference type="OrthoDB" id="9986677at2759"/>
<feature type="transmembrane region" description="Helical" evidence="10">
    <location>
        <begin position="831"/>
        <end position="851"/>
    </location>
</feature>
<feature type="transmembrane region" description="Helical" evidence="10">
    <location>
        <begin position="493"/>
        <end position="516"/>
    </location>
</feature>
<feature type="transmembrane region" description="Helical" evidence="10">
    <location>
        <begin position="594"/>
        <end position="621"/>
    </location>
</feature>
<keyword evidence="8 10" id="KW-0472">Membrane</keyword>
<organism evidence="11 12">
    <name type="scientific">Kalmanozyma brasiliensis (strain GHG001)</name>
    <name type="common">Yeast</name>
    <name type="synonym">Pseudozyma brasiliensis</name>
    <dbReference type="NCBI Taxonomy" id="1365824"/>
    <lineage>
        <taxon>Eukaryota</taxon>
        <taxon>Fungi</taxon>
        <taxon>Dikarya</taxon>
        <taxon>Basidiomycota</taxon>
        <taxon>Ustilaginomycotina</taxon>
        <taxon>Ustilaginomycetes</taxon>
        <taxon>Ustilaginales</taxon>
        <taxon>Ustilaginaceae</taxon>
        <taxon>Kalmanozyma</taxon>
    </lineage>
</organism>
<keyword evidence="12" id="KW-1185">Reference proteome</keyword>
<evidence type="ECO:0000256" key="10">
    <source>
        <dbReference type="SAM" id="Phobius"/>
    </source>
</evidence>
<accession>V5ELG7</accession>
<evidence type="ECO:0000256" key="4">
    <source>
        <dbReference type="ARBA" id="ARBA00022692"/>
    </source>
</evidence>
<feature type="transmembrane region" description="Helical" evidence="10">
    <location>
        <begin position="528"/>
        <end position="547"/>
    </location>
</feature>
<comment type="similarity">
    <text evidence="2">Belongs to the oligopeptide OPT transporter family.</text>
</comment>
<comment type="subcellular location">
    <subcellularLocation>
        <location evidence="1">Membrane</location>
        <topology evidence="1">Multi-pass membrane protein</topology>
    </subcellularLocation>
</comment>
<evidence type="ECO:0000256" key="7">
    <source>
        <dbReference type="ARBA" id="ARBA00022989"/>
    </source>
</evidence>
<evidence type="ECO:0000256" key="8">
    <source>
        <dbReference type="ARBA" id="ARBA00023136"/>
    </source>
</evidence>
<evidence type="ECO:0008006" key="13">
    <source>
        <dbReference type="Google" id="ProtNLM"/>
    </source>
</evidence>
<feature type="transmembrane region" description="Helical" evidence="10">
    <location>
        <begin position="680"/>
        <end position="706"/>
    </location>
</feature>
<evidence type="ECO:0000256" key="5">
    <source>
        <dbReference type="ARBA" id="ARBA00022856"/>
    </source>
</evidence>
<dbReference type="AlphaFoldDB" id="V5ELG7"/>